<dbReference type="InterPro" id="IPR018159">
    <property type="entry name" value="Spectrin/alpha-actinin"/>
</dbReference>
<dbReference type="Pfam" id="PF00621">
    <property type="entry name" value="RhoGEF"/>
    <property type="match status" value="1"/>
</dbReference>
<dbReference type="SMART" id="SM00233">
    <property type="entry name" value="PH"/>
    <property type="match status" value="1"/>
</dbReference>
<dbReference type="InterPro" id="IPR051336">
    <property type="entry name" value="RhoGEF_Guanine_NuclExch_SF"/>
</dbReference>
<dbReference type="GO" id="GO:0005085">
    <property type="term" value="F:guanyl-nucleotide exchange factor activity"/>
    <property type="evidence" value="ECO:0007669"/>
    <property type="project" value="UniProtKB-KW"/>
</dbReference>
<dbReference type="AlphaFoldDB" id="L5JPQ2"/>
<dbReference type="FunCoup" id="L5JPQ2">
    <property type="interactions" value="26"/>
</dbReference>
<dbReference type="SUPFAM" id="SSF48065">
    <property type="entry name" value="DBL homology domain (DH-domain)"/>
    <property type="match status" value="1"/>
</dbReference>
<dbReference type="PROSITE" id="PS50003">
    <property type="entry name" value="PH_DOMAIN"/>
    <property type="match status" value="1"/>
</dbReference>
<dbReference type="Gene3D" id="1.20.58.60">
    <property type="match status" value="1"/>
</dbReference>
<dbReference type="SUPFAM" id="SSF50729">
    <property type="entry name" value="PH domain-like"/>
    <property type="match status" value="1"/>
</dbReference>
<dbReference type="Pfam" id="PF22697">
    <property type="entry name" value="SOS1_NGEF_PH"/>
    <property type="match status" value="1"/>
</dbReference>
<dbReference type="PROSITE" id="PS50010">
    <property type="entry name" value="DH_2"/>
    <property type="match status" value="1"/>
</dbReference>
<evidence type="ECO:0000259" key="3">
    <source>
        <dbReference type="PROSITE" id="PS50003"/>
    </source>
</evidence>
<evidence type="ECO:0000313" key="5">
    <source>
        <dbReference type="EMBL" id="ELK00746.1"/>
    </source>
</evidence>
<name>L5JPQ2_PTEAL</name>
<dbReference type="PANTHER" id="PTHR22826:SF201">
    <property type="entry name" value="GUANINE NUCLEOTIDE EXCHANGE FACTOR MCF2L2-RELATED"/>
    <property type="match status" value="1"/>
</dbReference>
<dbReference type="GO" id="GO:0005737">
    <property type="term" value="C:cytoplasm"/>
    <property type="evidence" value="ECO:0007669"/>
    <property type="project" value="TreeGrafter"/>
</dbReference>
<dbReference type="SMART" id="SM00150">
    <property type="entry name" value="SPEC"/>
    <property type="match status" value="1"/>
</dbReference>
<feature type="domain" description="PH" evidence="3">
    <location>
        <begin position="727"/>
        <end position="847"/>
    </location>
</feature>
<keyword evidence="6" id="KW-1185">Reference proteome</keyword>
<dbReference type="Gene3D" id="1.20.900.10">
    <property type="entry name" value="Dbl homology (DH) domain"/>
    <property type="match status" value="1"/>
</dbReference>
<dbReference type="SMART" id="SM00325">
    <property type="entry name" value="RhoGEF"/>
    <property type="match status" value="1"/>
</dbReference>
<proteinExistence type="predicted"/>
<reference evidence="6" key="1">
    <citation type="journal article" date="2013" name="Science">
        <title>Comparative analysis of bat genomes provides insight into the evolution of flight and immunity.</title>
        <authorList>
            <person name="Zhang G."/>
            <person name="Cowled C."/>
            <person name="Shi Z."/>
            <person name="Huang Z."/>
            <person name="Bishop-Lilly K.A."/>
            <person name="Fang X."/>
            <person name="Wynne J.W."/>
            <person name="Xiong Z."/>
            <person name="Baker M.L."/>
            <person name="Zhao W."/>
            <person name="Tachedjian M."/>
            <person name="Zhu Y."/>
            <person name="Zhou P."/>
            <person name="Jiang X."/>
            <person name="Ng J."/>
            <person name="Yang L."/>
            <person name="Wu L."/>
            <person name="Xiao J."/>
            <person name="Feng Y."/>
            <person name="Chen Y."/>
            <person name="Sun X."/>
            <person name="Zhang Y."/>
            <person name="Marsh G.A."/>
            <person name="Crameri G."/>
            <person name="Broder C.C."/>
            <person name="Frey K.G."/>
            <person name="Wang L.F."/>
            <person name="Wang J."/>
        </authorList>
    </citation>
    <scope>NUCLEOTIDE SEQUENCE [LARGE SCALE GENOMIC DNA]</scope>
</reference>
<dbReference type="SUPFAM" id="SSF46966">
    <property type="entry name" value="Spectrin repeat"/>
    <property type="match status" value="1"/>
</dbReference>
<dbReference type="EMBL" id="KB031155">
    <property type="protein sequence ID" value="ELK00746.1"/>
    <property type="molecule type" value="Genomic_DNA"/>
</dbReference>
<dbReference type="InParanoid" id="L5JPQ2"/>
<evidence type="ECO:0000259" key="4">
    <source>
        <dbReference type="PROSITE" id="PS50010"/>
    </source>
</evidence>
<feature type="region of interest" description="Disordered" evidence="2">
    <location>
        <begin position="485"/>
        <end position="545"/>
    </location>
</feature>
<dbReference type="InterPro" id="IPR011993">
    <property type="entry name" value="PH-like_dom_sf"/>
</dbReference>
<dbReference type="InterPro" id="IPR000219">
    <property type="entry name" value="DH_dom"/>
</dbReference>
<dbReference type="PANTHER" id="PTHR22826">
    <property type="entry name" value="RHO GUANINE EXCHANGE FACTOR-RELATED"/>
    <property type="match status" value="1"/>
</dbReference>
<gene>
    <name evidence="5" type="ORF">PAL_GLEAN10018170</name>
</gene>
<sequence>MQQEIRPLLAVDIIEQLHRQFAILSGGRGKDGAPIITFPEFVGFKHIPDEDFLNVMTYLTSVPSAEAASIGFVIVIDRRMDKWSSIKASLTRIAQVDVSFLYKDFSRALSHMGRQRHLMIVMLNSVSDLHGYIAKSQLTEDLGGTLEYRHSQWINHRTAIENFALMLKTTAQMLQTFGSHLSTTELPRGMLSTEELFMLHTRQWDKLQDELKLLGEQGAMLLSCIQEPATKNPTSKLHANEIENVATIERLLVQLDETEKAFSRFWSKHHLKLNQCLQLQHFEHKFCEVKLALDNLLAEQAEFTDLGDSVMHVEQLLKEHEKLEGKGQEPLEKAQLLAVIGDQLIQSHHYAADSIRSKCAELRHLCDDFTNENRKRYDVLGKSLELHKQLDKVSHWCEAGIYLLASQAVDKCQSREGVDVALNDIEEFLDTAKEYQLPSPKEFHNQFELMLTLDVKAKAQKVLQKLGDVQEIFRKRQMSLMKLAARQTRPVQPVAPHPESSPKWVSPKTSQPSASGLLQKTSEEPYAETDANSLEKEDDETKFEGKNEEILESSHNGDNPELEKIDSPENLSPIRHVIRDLLETEEIYIKEIKSIIDGYITPMDFIWLKHLIPDVLQNNKDFLFGNITELYEFHNRTFLKELEKCTENPELLASCFLKRGLLDFESPEDLEIDPGDLEGGSAKNGPKMTKDSAFLAELHQALAVMEDLIKSCELAMDLAAVTGCPDDVGKLGKLLMCGSFNVWTVHKDRYKMKDFIRFKPSQRQIYLFERGLVFCKIRMEPSGQGLSPHYSFKKSMKLMTLSIHQLERGSNRKFEISNRNGLEKYILQAASKEIRDCWFSEINKLLTEQQNNMKGRVTPVNFSLENYTISSFVVGGQIGDFVKIICQENNCGHIFIWKP</sequence>
<accession>L5JPQ2</accession>
<dbReference type="InterPro" id="IPR056466">
    <property type="entry name" value="Spectrin_DBS"/>
</dbReference>
<dbReference type="InterPro" id="IPR055251">
    <property type="entry name" value="SOS1_NGEF_PH"/>
</dbReference>
<evidence type="ECO:0000313" key="6">
    <source>
        <dbReference type="Proteomes" id="UP000010552"/>
    </source>
</evidence>
<dbReference type="Proteomes" id="UP000010552">
    <property type="component" value="Unassembled WGS sequence"/>
</dbReference>
<dbReference type="STRING" id="9402.L5JPQ2"/>
<dbReference type="Gene3D" id="2.30.29.30">
    <property type="entry name" value="Pleckstrin-homology domain (PH domain)/Phosphotyrosine-binding domain (PTB)"/>
    <property type="match status" value="1"/>
</dbReference>
<dbReference type="InterPro" id="IPR035899">
    <property type="entry name" value="DBL_dom_sf"/>
</dbReference>
<dbReference type="InterPro" id="IPR001849">
    <property type="entry name" value="PH_domain"/>
</dbReference>
<feature type="compositionally biased region" description="Polar residues" evidence="2">
    <location>
        <begin position="507"/>
        <end position="520"/>
    </location>
</feature>
<dbReference type="CDD" id="cd00176">
    <property type="entry name" value="SPEC"/>
    <property type="match status" value="1"/>
</dbReference>
<dbReference type="Pfam" id="PF23289">
    <property type="entry name" value="Spectrin_5"/>
    <property type="match status" value="1"/>
</dbReference>
<protein>
    <submittedName>
        <fullName evidence="5">Putative guanine nucleotide exchange factor MCF2L2</fullName>
    </submittedName>
</protein>
<evidence type="ECO:0000256" key="2">
    <source>
        <dbReference type="SAM" id="MobiDB-lite"/>
    </source>
</evidence>
<keyword evidence="1" id="KW-0344">Guanine-nucleotide releasing factor</keyword>
<evidence type="ECO:0000256" key="1">
    <source>
        <dbReference type="ARBA" id="ARBA00022658"/>
    </source>
</evidence>
<organism evidence="5 6">
    <name type="scientific">Pteropus alecto</name>
    <name type="common">Black flying fox</name>
    <dbReference type="NCBI Taxonomy" id="9402"/>
    <lineage>
        <taxon>Eukaryota</taxon>
        <taxon>Metazoa</taxon>
        <taxon>Chordata</taxon>
        <taxon>Craniata</taxon>
        <taxon>Vertebrata</taxon>
        <taxon>Euteleostomi</taxon>
        <taxon>Mammalia</taxon>
        <taxon>Eutheria</taxon>
        <taxon>Laurasiatheria</taxon>
        <taxon>Chiroptera</taxon>
        <taxon>Yinpterochiroptera</taxon>
        <taxon>Pteropodoidea</taxon>
        <taxon>Pteropodidae</taxon>
        <taxon>Pteropodinae</taxon>
        <taxon>Pteropus</taxon>
    </lineage>
</organism>
<feature type="domain" description="DH" evidence="4">
    <location>
        <begin position="573"/>
        <end position="658"/>
    </location>
</feature>